<evidence type="ECO:0000313" key="2">
    <source>
        <dbReference type="EMBL" id="GIN18878.1"/>
    </source>
</evidence>
<sequence>MKNLILSEYERTFKRKKTMIGLLIVCFVLAFECIFLYAMDGVSFYDAEHAVKLNSINTAPFFLRELGIFLYFVLIPMFVVDSFNGEYSSGALRLVLIRPQNRLKVLLAKWFVQVSIFLGIMIFTWIVATVFGILFMPHVEETTFYQTDAMNPFTGLLYTVVFYGIAFVIIIAVIGLCSLISVLMPNPILAYAGTVVTLVGSLYIHDVFDYFLTTDSIFKVLGEPQAAFFISLFLIISISSMINIGIWKMKQWMG</sequence>
<feature type="transmembrane region" description="Helical" evidence="1">
    <location>
        <begin position="225"/>
        <end position="247"/>
    </location>
</feature>
<feature type="transmembrane region" description="Helical" evidence="1">
    <location>
        <begin position="20"/>
        <end position="39"/>
    </location>
</feature>
<feature type="transmembrane region" description="Helical" evidence="1">
    <location>
        <begin position="110"/>
        <end position="136"/>
    </location>
</feature>
<keyword evidence="1" id="KW-0812">Transmembrane</keyword>
<feature type="transmembrane region" description="Helical" evidence="1">
    <location>
        <begin position="188"/>
        <end position="205"/>
    </location>
</feature>
<keyword evidence="1" id="KW-1133">Transmembrane helix</keyword>
<comment type="caution">
    <text evidence="2">The sequence shown here is derived from an EMBL/GenBank/DDBJ whole genome shotgun (WGS) entry which is preliminary data.</text>
</comment>
<keyword evidence="3" id="KW-1185">Reference proteome</keyword>
<keyword evidence="1" id="KW-0472">Membrane</keyword>
<dbReference type="Proteomes" id="UP000680279">
    <property type="component" value="Unassembled WGS sequence"/>
</dbReference>
<dbReference type="Pfam" id="PF12730">
    <property type="entry name" value="ABC2_membrane_4"/>
    <property type="match status" value="1"/>
</dbReference>
<dbReference type="EMBL" id="BOQT01000001">
    <property type="protein sequence ID" value="GIN18878.1"/>
    <property type="molecule type" value="Genomic_DNA"/>
</dbReference>
<proteinExistence type="predicted"/>
<name>A0ABQ4JZ72_9BACI</name>
<reference evidence="2 3" key="1">
    <citation type="submission" date="2021-03" db="EMBL/GenBank/DDBJ databases">
        <title>Antimicrobial resistance genes in bacteria isolated from Japanese honey, and their potential for conferring macrolide and lincosamide resistance in the American foulbrood pathogen Paenibacillus larvae.</title>
        <authorList>
            <person name="Okamoto M."/>
            <person name="Kumagai M."/>
            <person name="Kanamori H."/>
            <person name="Takamatsu D."/>
        </authorList>
    </citation>
    <scope>NUCLEOTIDE SEQUENCE [LARGE SCALE GENOMIC DNA]</scope>
    <source>
        <strain evidence="2 3">J1TS3</strain>
    </source>
</reference>
<protein>
    <submittedName>
        <fullName evidence="2">ABC transporter permease</fullName>
    </submittedName>
</protein>
<evidence type="ECO:0000313" key="3">
    <source>
        <dbReference type="Proteomes" id="UP000680279"/>
    </source>
</evidence>
<dbReference type="PANTHER" id="PTHR37305">
    <property type="entry name" value="INTEGRAL MEMBRANE PROTEIN-RELATED"/>
    <property type="match status" value="1"/>
</dbReference>
<feature type="transmembrane region" description="Helical" evidence="1">
    <location>
        <begin position="156"/>
        <end position="181"/>
    </location>
</feature>
<accession>A0ABQ4JZ72</accession>
<evidence type="ECO:0000256" key="1">
    <source>
        <dbReference type="SAM" id="Phobius"/>
    </source>
</evidence>
<gene>
    <name evidence="2" type="ORF">J1TS3_00120</name>
</gene>
<feature type="transmembrane region" description="Helical" evidence="1">
    <location>
        <begin position="59"/>
        <end position="80"/>
    </location>
</feature>
<dbReference type="PANTHER" id="PTHR37305:SF1">
    <property type="entry name" value="MEMBRANE PROTEIN"/>
    <property type="match status" value="1"/>
</dbReference>
<dbReference type="RefSeq" id="WP_212961826.1">
    <property type="nucleotide sequence ID" value="NZ_BOQT01000001.1"/>
</dbReference>
<organism evidence="2 3">
    <name type="scientific">Siminovitchia fordii</name>
    <dbReference type="NCBI Taxonomy" id="254759"/>
    <lineage>
        <taxon>Bacteria</taxon>
        <taxon>Bacillati</taxon>
        <taxon>Bacillota</taxon>
        <taxon>Bacilli</taxon>
        <taxon>Bacillales</taxon>
        <taxon>Bacillaceae</taxon>
        <taxon>Siminovitchia</taxon>
    </lineage>
</organism>